<organism evidence="1 2">
    <name type="scientific">Coptis chinensis</name>
    <dbReference type="NCBI Taxonomy" id="261450"/>
    <lineage>
        <taxon>Eukaryota</taxon>
        <taxon>Viridiplantae</taxon>
        <taxon>Streptophyta</taxon>
        <taxon>Embryophyta</taxon>
        <taxon>Tracheophyta</taxon>
        <taxon>Spermatophyta</taxon>
        <taxon>Magnoliopsida</taxon>
        <taxon>Ranunculales</taxon>
        <taxon>Ranunculaceae</taxon>
        <taxon>Coptidoideae</taxon>
        <taxon>Coptis</taxon>
    </lineage>
</organism>
<dbReference type="InterPro" id="IPR008949">
    <property type="entry name" value="Isoprenoid_synthase_dom_sf"/>
</dbReference>
<evidence type="ECO:0000313" key="2">
    <source>
        <dbReference type="Proteomes" id="UP000631114"/>
    </source>
</evidence>
<gene>
    <name evidence="1" type="ORF">IFM89_021554</name>
</gene>
<dbReference type="Gene3D" id="1.10.600.10">
    <property type="entry name" value="Farnesyl Diphosphate Synthase"/>
    <property type="match status" value="1"/>
</dbReference>
<proteinExistence type="predicted"/>
<name>A0A835IBJ6_9MAGN</name>
<keyword evidence="2" id="KW-1185">Reference proteome</keyword>
<evidence type="ECO:0000313" key="1">
    <source>
        <dbReference type="EMBL" id="KAF9615000.1"/>
    </source>
</evidence>
<sequence length="116" mass="12897">MKDRVHDSHSSGMVNLKELCLISGKAAWMAYLNRNCLTAQCMLIGCVRALAKSVDNTHFLELAVEDFNLCQSIQHKELKQLERMTNGIPPNALSYSILIQGLCRGKNLVDAADFCV</sequence>
<protein>
    <recommendedName>
        <fullName evidence="3">Pentatricopeptide repeat-containing protein</fullName>
    </recommendedName>
</protein>
<dbReference type="EMBL" id="JADFTS010000003">
    <property type="protein sequence ID" value="KAF9615000.1"/>
    <property type="molecule type" value="Genomic_DNA"/>
</dbReference>
<evidence type="ECO:0008006" key="3">
    <source>
        <dbReference type="Google" id="ProtNLM"/>
    </source>
</evidence>
<dbReference type="Pfam" id="PF12854">
    <property type="entry name" value="PPR_1"/>
    <property type="match status" value="1"/>
</dbReference>
<dbReference type="Proteomes" id="UP000631114">
    <property type="component" value="Unassembled WGS sequence"/>
</dbReference>
<dbReference type="AlphaFoldDB" id="A0A835IBJ6"/>
<accession>A0A835IBJ6</accession>
<reference evidence="1 2" key="1">
    <citation type="submission" date="2020-10" db="EMBL/GenBank/DDBJ databases">
        <title>The Coptis chinensis genome and diversification of protoberbering-type alkaloids.</title>
        <authorList>
            <person name="Wang B."/>
            <person name="Shu S."/>
            <person name="Song C."/>
            <person name="Liu Y."/>
        </authorList>
    </citation>
    <scope>NUCLEOTIDE SEQUENCE [LARGE SCALE GENOMIC DNA]</scope>
    <source>
        <strain evidence="1">HL-2020</strain>
        <tissue evidence="1">Leaf</tissue>
    </source>
</reference>
<comment type="caution">
    <text evidence="1">The sequence shown here is derived from an EMBL/GenBank/DDBJ whole genome shotgun (WGS) entry which is preliminary data.</text>
</comment>
<dbReference type="OrthoDB" id="1936362at2759"/>
<dbReference type="InterPro" id="IPR002885">
    <property type="entry name" value="PPR_rpt"/>
</dbReference>